<feature type="domain" description="Peptidase S54 rhomboid" evidence="6">
    <location>
        <begin position="44"/>
        <end position="188"/>
    </location>
</feature>
<dbReference type="InterPro" id="IPR022764">
    <property type="entry name" value="Peptidase_S54_rhomboid_dom"/>
</dbReference>
<dbReference type="PANTHER" id="PTHR43731:SF26">
    <property type="entry name" value="RHOMBOID-LIKE PROTEIN 10, CHLOROPLASTIC"/>
    <property type="match status" value="1"/>
</dbReference>
<dbReference type="eggNOG" id="COG0705">
    <property type="taxonomic scope" value="Bacteria"/>
</dbReference>
<dbReference type="SUPFAM" id="SSF144091">
    <property type="entry name" value="Rhomboid-like"/>
    <property type="match status" value="1"/>
</dbReference>
<comment type="caution">
    <text evidence="7">The sequence shown here is derived from an EMBL/GenBank/DDBJ whole genome shotgun (WGS) entry which is preliminary data.</text>
</comment>
<feature type="transmembrane region" description="Helical" evidence="5">
    <location>
        <begin position="140"/>
        <end position="160"/>
    </location>
</feature>
<gene>
    <name evidence="7" type="ORF">HAD_07070</name>
</gene>
<comment type="subcellular location">
    <subcellularLocation>
        <location evidence="1">Membrane</location>
        <topology evidence="1">Multi-pass membrane protein</topology>
    </subcellularLocation>
</comment>
<evidence type="ECO:0000313" key="8">
    <source>
        <dbReference type="Proteomes" id="UP000027446"/>
    </source>
</evidence>
<dbReference type="EMBL" id="ARYH01000001">
    <property type="protein sequence ID" value="KCZ85425.1"/>
    <property type="molecule type" value="Genomic_DNA"/>
</dbReference>
<name>A0A069E550_9PROT</name>
<evidence type="ECO:0000256" key="4">
    <source>
        <dbReference type="ARBA" id="ARBA00023136"/>
    </source>
</evidence>
<organism evidence="7 8">
    <name type="scientific">Hyphomonas adhaerens MHS-3</name>
    <dbReference type="NCBI Taxonomy" id="1280949"/>
    <lineage>
        <taxon>Bacteria</taxon>
        <taxon>Pseudomonadati</taxon>
        <taxon>Pseudomonadota</taxon>
        <taxon>Alphaproteobacteria</taxon>
        <taxon>Hyphomonadales</taxon>
        <taxon>Hyphomonadaceae</taxon>
        <taxon>Hyphomonas</taxon>
    </lineage>
</organism>
<dbReference type="RefSeq" id="WP_035570206.1">
    <property type="nucleotide sequence ID" value="NZ_ARYH01000001.1"/>
</dbReference>
<sequence>MDFFTSAPVTSSLLLANIVASMIGFGATDFINQNSLWIRPIREQGQWHRVLTSGFLHVNGMHLFVNMLTLFYFGPPLESVFGSTGFAILYFGSLLGGSFWEVVDKGREPDYRAIGASGAISGLMSAVGILFPFATIYLMFALPIWAGLYALLFIVISFIFSQRENAMIAHGAHLGGAVTGIALTLILRPESFGQLLDQIARQFG</sequence>
<dbReference type="GO" id="GO:0004252">
    <property type="term" value="F:serine-type endopeptidase activity"/>
    <property type="evidence" value="ECO:0007669"/>
    <property type="project" value="InterPro"/>
</dbReference>
<evidence type="ECO:0000256" key="3">
    <source>
        <dbReference type="ARBA" id="ARBA00022989"/>
    </source>
</evidence>
<dbReference type="OrthoDB" id="9797190at2"/>
<keyword evidence="8" id="KW-1185">Reference proteome</keyword>
<dbReference type="PATRIC" id="fig|1280949.3.peg.1440"/>
<feature type="transmembrane region" description="Helical" evidence="5">
    <location>
        <begin position="114"/>
        <end position="134"/>
    </location>
</feature>
<keyword evidence="4 5" id="KW-0472">Membrane</keyword>
<reference evidence="7 8" key="1">
    <citation type="journal article" date="2014" name="Antonie Van Leeuwenhoek">
        <title>Hyphomonas beringensis sp. nov. and Hyphomonas chukchiensis sp. nov., isolated from surface seawater of the Bering Sea and Chukchi Sea.</title>
        <authorList>
            <person name="Li C."/>
            <person name="Lai Q."/>
            <person name="Li G."/>
            <person name="Dong C."/>
            <person name="Wang J."/>
            <person name="Liao Y."/>
            <person name="Shao Z."/>
        </authorList>
    </citation>
    <scope>NUCLEOTIDE SEQUENCE [LARGE SCALE GENOMIC DNA]</scope>
    <source>
        <strain evidence="7 8">MHS-3</strain>
    </source>
</reference>
<evidence type="ECO:0000256" key="2">
    <source>
        <dbReference type="ARBA" id="ARBA00022692"/>
    </source>
</evidence>
<feature type="transmembrane region" description="Helical" evidence="5">
    <location>
        <begin position="80"/>
        <end position="102"/>
    </location>
</feature>
<feature type="transmembrane region" description="Helical" evidence="5">
    <location>
        <begin position="51"/>
        <end position="74"/>
    </location>
</feature>
<dbReference type="STRING" id="1280949.HAD_07070"/>
<keyword evidence="2 5" id="KW-0812">Transmembrane</keyword>
<dbReference type="Pfam" id="PF01694">
    <property type="entry name" value="Rhomboid"/>
    <property type="match status" value="1"/>
</dbReference>
<feature type="transmembrane region" description="Helical" evidence="5">
    <location>
        <begin position="167"/>
        <end position="187"/>
    </location>
</feature>
<proteinExistence type="predicted"/>
<evidence type="ECO:0000313" key="7">
    <source>
        <dbReference type="EMBL" id="KCZ85425.1"/>
    </source>
</evidence>
<evidence type="ECO:0000256" key="5">
    <source>
        <dbReference type="SAM" id="Phobius"/>
    </source>
</evidence>
<dbReference type="InterPro" id="IPR035952">
    <property type="entry name" value="Rhomboid-like_sf"/>
</dbReference>
<dbReference type="Gene3D" id="1.20.1540.10">
    <property type="entry name" value="Rhomboid-like"/>
    <property type="match status" value="1"/>
</dbReference>
<protein>
    <submittedName>
        <fullName evidence="7">S54 family peptidase</fullName>
    </submittedName>
</protein>
<evidence type="ECO:0000256" key="1">
    <source>
        <dbReference type="ARBA" id="ARBA00004141"/>
    </source>
</evidence>
<accession>A0A069E550</accession>
<dbReference type="Proteomes" id="UP000027446">
    <property type="component" value="Unassembled WGS sequence"/>
</dbReference>
<feature type="transmembrane region" description="Helical" evidence="5">
    <location>
        <begin position="12"/>
        <end position="31"/>
    </location>
</feature>
<evidence type="ECO:0000259" key="6">
    <source>
        <dbReference type="Pfam" id="PF01694"/>
    </source>
</evidence>
<keyword evidence="3 5" id="KW-1133">Transmembrane helix</keyword>
<dbReference type="InterPro" id="IPR050925">
    <property type="entry name" value="Rhomboid_protease_S54"/>
</dbReference>
<dbReference type="PANTHER" id="PTHR43731">
    <property type="entry name" value="RHOMBOID PROTEASE"/>
    <property type="match status" value="1"/>
</dbReference>
<dbReference type="GO" id="GO:0016020">
    <property type="term" value="C:membrane"/>
    <property type="evidence" value="ECO:0007669"/>
    <property type="project" value="UniProtKB-SubCell"/>
</dbReference>
<dbReference type="AlphaFoldDB" id="A0A069E550"/>